<dbReference type="PANTHER" id="PTHR15710">
    <property type="entry name" value="E3 UBIQUITIN-PROTEIN LIGASE PRAJA"/>
    <property type="match status" value="1"/>
</dbReference>
<dbReference type="SUPFAM" id="SSF57850">
    <property type="entry name" value="RING/U-box"/>
    <property type="match status" value="1"/>
</dbReference>
<dbReference type="GO" id="GO:0061630">
    <property type="term" value="F:ubiquitin protein ligase activity"/>
    <property type="evidence" value="ECO:0007669"/>
    <property type="project" value="UniProtKB-EC"/>
</dbReference>
<feature type="region of interest" description="Disordered" evidence="9">
    <location>
        <begin position="66"/>
        <end position="121"/>
    </location>
</feature>
<evidence type="ECO:0000256" key="3">
    <source>
        <dbReference type="ARBA" id="ARBA00022679"/>
    </source>
</evidence>
<keyword evidence="4" id="KW-0479">Metal-binding</keyword>
<name>A0AAD5JFH2_ACENE</name>
<dbReference type="PROSITE" id="PS50089">
    <property type="entry name" value="ZF_RING_2"/>
    <property type="match status" value="1"/>
</dbReference>
<evidence type="ECO:0000256" key="2">
    <source>
        <dbReference type="ARBA" id="ARBA00012483"/>
    </source>
</evidence>
<dbReference type="GO" id="GO:0008270">
    <property type="term" value="F:zinc ion binding"/>
    <property type="evidence" value="ECO:0007669"/>
    <property type="project" value="UniProtKB-KW"/>
</dbReference>
<dbReference type="InterPro" id="IPR010543">
    <property type="entry name" value="DUF1117"/>
</dbReference>
<comment type="catalytic activity">
    <reaction evidence="1">
        <text>S-ubiquitinyl-[E2 ubiquitin-conjugating enzyme]-L-cysteine + [acceptor protein]-L-lysine = [E2 ubiquitin-conjugating enzyme]-L-cysteine + N(6)-ubiquitinyl-[acceptor protein]-L-lysine.</text>
        <dbReference type="EC" id="2.3.2.27"/>
    </reaction>
</comment>
<keyword evidence="5 8" id="KW-0863">Zinc-finger</keyword>
<dbReference type="Gene3D" id="3.30.40.10">
    <property type="entry name" value="Zinc/RING finger domain, C3HC4 (zinc finger)"/>
    <property type="match status" value="1"/>
</dbReference>
<dbReference type="AlphaFoldDB" id="A0AAD5JFH2"/>
<feature type="domain" description="RING-type" evidence="10">
    <location>
        <begin position="201"/>
        <end position="242"/>
    </location>
</feature>
<reference evidence="11" key="2">
    <citation type="submission" date="2023-02" db="EMBL/GenBank/DDBJ databases">
        <authorList>
            <person name="Swenson N.G."/>
            <person name="Wegrzyn J.L."/>
            <person name="Mcevoy S.L."/>
        </authorList>
    </citation>
    <scope>NUCLEOTIDE SEQUENCE</scope>
    <source>
        <strain evidence="11">91603</strain>
        <tissue evidence="11">Leaf</tissue>
    </source>
</reference>
<evidence type="ECO:0000256" key="8">
    <source>
        <dbReference type="PROSITE-ProRule" id="PRU00175"/>
    </source>
</evidence>
<evidence type="ECO:0000256" key="5">
    <source>
        <dbReference type="ARBA" id="ARBA00022771"/>
    </source>
</evidence>
<dbReference type="GO" id="GO:0016567">
    <property type="term" value="P:protein ubiquitination"/>
    <property type="evidence" value="ECO:0007669"/>
    <property type="project" value="TreeGrafter"/>
</dbReference>
<dbReference type="Pfam" id="PF13639">
    <property type="entry name" value="zf-RING_2"/>
    <property type="match status" value="1"/>
</dbReference>
<organism evidence="11 12">
    <name type="scientific">Acer negundo</name>
    <name type="common">Box elder</name>
    <dbReference type="NCBI Taxonomy" id="4023"/>
    <lineage>
        <taxon>Eukaryota</taxon>
        <taxon>Viridiplantae</taxon>
        <taxon>Streptophyta</taxon>
        <taxon>Embryophyta</taxon>
        <taxon>Tracheophyta</taxon>
        <taxon>Spermatophyta</taxon>
        <taxon>Magnoliopsida</taxon>
        <taxon>eudicotyledons</taxon>
        <taxon>Gunneridae</taxon>
        <taxon>Pentapetalae</taxon>
        <taxon>rosids</taxon>
        <taxon>malvids</taxon>
        <taxon>Sapindales</taxon>
        <taxon>Sapindaceae</taxon>
        <taxon>Hippocastanoideae</taxon>
        <taxon>Acereae</taxon>
        <taxon>Acer</taxon>
    </lineage>
</organism>
<evidence type="ECO:0000256" key="1">
    <source>
        <dbReference type="ARBA" id="ARBA00000900"/>
    </source>
</evidence>
<dbReference type="InterPro" id="IPR001841">
    <property type="entry name" value="Znf_RING"/>
</dbReference>
<reference evidence="11" key="1">
    <citation type="journal article" date="2022" name="Plant J.">
        <title>Strategies of tolerance reflected in two North American maple genomes.</title>
        <authorList>
            <person name="McEvoy S.L."/>
            <person name="Sezen U.U."/>
            <person name="Trouern-Trend A."/>
            <person name="McMahon S.M."/>
            <person name="Schaberg P.G."/>
            <person name="Yang J."/>
            <person name="Wegrzyn J.L."/>
            <person name="Swenson N.G."/>
        </authorList>
    </citation>
    <scope>NUCLEOTIDE SEQUENCE</scope>
    <source>
        <strain evidence="11">91603</strain>
    </source>
</reference>
<evidence type="ECO:0000256" key="6">
    <source>
        <dbReference type="ARBA" id="ARBA00022786"/>
    </source>
</evidence>
<dbReference type="InterPro" id="IPR013083">
    <property type="entry name" value="Znf_RING/FYVE/PHD"/>
</dbReference>
<evidence type="ECO:0000256" key="4">
    <source>
        <dbReference type="ARBA" id="ARBA00022723"/>
    </source>
</evidence>
<dbReference type="FunFam" id="3.30.40.10:FF:000022">
    <property type="entry name" value="E3 ubiquitin-protein ligase RING1-like"/>
    <property type="match status" value="1"/>
</dbReference>
<accession>A0AAD5JFH2</accession>
<dbReference type="GO" id="GO:0005737">
    <property type="term" value="C:cytoplasm"/>
    <property type="evidence" value="ECO:0007669"/>
    <property type="project" value="TreeGrafter"/>
</dbReference>
<dbReference type="PANTHER" id="PTHR15710:SF217">
    <property type="entry name" value="E3 UBIQUITIN-PROTEIN LIGASE RDUF2"/>
    <property type="match status" value="1"/>
</dbReference>
<sequence>MSSPATTSYWCYRCVRITHSSSHFTCTYCGGGFVEEMETETSVNLGSRLSPSAAAATAMFMVENENDINSNGQDSSHRTTPFSRRRSRRNSRDHHHHHHPPSFNPVIVLRGRTTNDDDSNNNNSIFELYYDDGSESGLRPIPDTILEFLMGSDFHMLLRQLSQIDLAVLGRPENLPASKAAIESMPTIEISLNHTSAETHCAVCKEAFELGTSAREMPCKHIYHQDCILPWLASRNSCPVCRQELPSEEVAETENPEQSSSSEEETTVGLSIWRLPGGGFAVGRYNGRRSAAAGGDQRGLSILFTEMDGNETMNSPRSLLRRSWERHGGSRGGGGFRRVFRGLDPPPLSLSPPSISASLSPIILIISKKIGGLIDFDDIAILSSQAIFSEGVSKD</sequence>
<dbReference type="Pfam" id="PF06547">
    <property type="entry name" value="DUF1117"/>
    <property type="match status" value="1"/>
</dbReference>
<feature type="region of interest" description="Disordered" evidence="9">
    <location>
        <begin position="248"/>
        <end position="268"/>
    </location>
</feature>
<proteinExistence type="predicted"/>
<dbReference type="EC" id="2.3.2.27" evidence="2"/>
<feature type="compositionally biased region" description="Basic residues" evidence="9">
    <location>
        <begin position="83"/>
        <end position="100"/>
    </location>
</feature>
<evidence type="ECO:0000313" key="11">
    <source>
        <dbReference type="EMBL" id="KAI9196580.1"/>
    </source>
</evidence>
<dbReference type="Proteomes" id="UP001064489">
    <property type="component" value="Chromosome 1"/>
</dbReference>
<keyword evidence="12" id="KW-1185">Reference proteome</keyword>
<dbReference type="CDD" id="cd16667">
    <property type="entry name" value="RING-H2_RNF126-like"/>
    <property type="match status" value="1"/>
</dbReference>
<dbReference type="EMBL" id="JAJSOW010000003">
    <property type="protein sequence ID" value="KAI9196580.1"/>
    <property type="molecule type" value="Genomic_DNA"/>
</dbReference>
<evidence type="ECO:0000256" key="9">
    <source>
        <dbReference type="SAM" id="MobiDB-lite"/>
    </source>
</evidence>
<evidence type="ECO:0000313" key="12">
    <source>
        <dbReference type="Proteomes" id="UP001064489"/>
    </source>
</evidence>
<keyword evidence="3" id="KW-0808">Transferase</keyword>
<dbReference type="Pfam" id="PF14369">
    <property type="entry name" value="Zn_ribbon_19"/>
    <property type="match status" value="1"/>
</dbReference>
<dbReference type="InterPro" id="IPR039525">
    <property type="entry name" value="RNF126-like_zinc-ribbon"/>
</dbReference>
<comment type="caution">
    <text evidence="11">The sequence shown here is derived from an EMBL/GenBank/DDBJ whole genome shotgun (WGS) entry which is preliminary data.</text>
</comment>
<keyword evidence="6" id="KW-0833">Ubl conjugation pathway</keyword>
<gene>
    <name evidence="11" type="ORF">LWI28_025136</name>
</gene>
<dbReference type="SMART" id="SM00184">
    <property type="entry name" value="RING"/>
    <property type="match status" value="1"/>
</dbReference>
<evidence type="ECO:0000256" key="7">
    <source>
        <dbReference type="ARBA" id="ARBA00022833"/>
    </source>
</evidence>
<protein>
    <recommendedName>
        <fullName evidence="2">RING-type E3 ubiquitin transferase</fullName>
        <ecNumber evidence="2">2.3.2.27</ecNumber>
    </recommendedName>
</protein>
<keyword evidence="7" id="KW-0862">Zinc</keyword>
<evidence type="ECO:0000259" key="10">
    <source>
        <dbReference type="PROSITE" id="PS50089"/>
    </source>
</evidence>